<comment type="similarity">
    <text evidence="7">Belongs to the NiCoT transporter (TC 2.A.52) family.</text>
</comment>
<feature type="transmembrane region" description="Helical" evidence="7">
    <location>
        <begin position="189"/>
        <end position="206"/>
    </location>
</feature>
<dbReference type="InterPro" id="IPR011541">
    <property type="entry name" value="Ni/Co_transpt_high_affinity"/>
</dbReference>
<dbReference type="Pfam" id="PF03824">
    <property type="entry name" value="NicO"/>
    <property type="match status" value="1"/>
</dbReference>
<proteinExistence type="inferred from homology"/>
<feature type="domain" description="Urease accessory protein UreH-like transmembrane" evidence="8">
    <location>
        <begin position="81"/>
        <end position="203"/>
    </location>
</feature>
<keyword evidence="2 7" id="KW-0813">Transport</keyword>
<dbReference type="PANTHER" id="PTHR33876">
    <property type="entry name" value="UNNAMED PRODUCT"/>
    <property type="match status" value="1"/>
</dbReference>
<dbReference type="OrthoDB" id="9811044at2"/>
<evidence type="ECO:0000256" key="5">
    <source>
        <dbReference type="ARBA" id="ARBA00022989"/>
    </source>
</evidence>
<accession>A0A7W8CRX8</accession>
<evidence type="ECO:0000313" key="9">
    <source>
        <dbReference type="EMBL" id="MBB5180271.1"/>
    </source>
</evidence>
<evidence type="ECO:0000259" key="8">
    <source>
        <dbReference type="Pfam" id="PF13386"/>
    </source>
</evidence>
<keyword evidence="6 7" id="KW-0472">Membrane</keyword>
<dbReference type="InterPro" id="IPR052776">
    <property type="entry name" value="Chloro_ReproSupport/MetalTrans"/>
</dbReference>
<evidence type="ECO:0000256" key="3">
    <source>
        <dbReference type="ARBA" id="ARBA00022596"/>
    </source>
</evidence>
<dbReference type="PANTHER" id="PTHR33876:SF4">
    <property type="entry name" value="CHLOROPLAST PROTEIN FOR GROWTH AND FERTILITY 2"/>
    <property type="match status" value="1"/>
</dbReference>
<keyword evidence="4 7" id="KW-0812">Transmembrane</keyword>
<dbReference type="AlphaFoldDB" id="A0A7W8CRX8"/>
<evidence type="ECO:0000256" key="6">
    <source>
        <dbReference type="ARBA" id="ARBA00023136"/>
    </source>
</evidence>
<name>A0A7W8CRX8_9BACL</name>
<feature type="transmembrane region" description="Helical" evidence="7">
    <location>
        <begin position="122"/>
        <end position="141"/>
    </location>
</feature>
<keyword evidence="10" id="KW-1185">Reference proteome</keyword>
<dbReference type="GO" id="GO:0005886">
    <property type="term" value="C:plasma membrane"/>
    <property type="evidence" value="ECO:0007669"/>
    <property type="project" value="UniProtKB-SubCell"/>
</dbReference>
<evidence type="ECO:0000256" key="4">
    <source>
        <dbReference type="ARBA" id="ARBA00022692"/>
    </source>
</evidence>
<sequence>MEQLSLLSILTIGFLLGIKHALEPDHIIGVSTIASQSKKLWKSSLVGVFWGIGHTSTLFVVGMLLIVLKISISDKWAMSLEFLVGIMLVYFGVTAMASHRKNGHHDTQAAGADGKFSYRKPLIMGFIHGLAGSAAIILLTLGTVDSVWQGAAYILVFGLGTIVSMLFFNTVIGIPFVLSKNKRSINKPLIQFAGLLSAAFGLYYMYNLGVNEGLFRLWI</sequence>
<keyword evidence="5 7" id="KW-1133">Transmembrane helix</keyword>
<protein>
    <recommendedName>
        <fullName evidence="7">Nickel/cobalt efflux system</fullName>
    </recommendedName>
</protein>
<feature type="transmembrane region" description="Helical" evidence="7">
    <location>
        <begin position="45"/>
        <end position="68"/>
    </location>
</feature>
<dbReference type="Proteomes" id="UP000525923">
    <property type="component" value="Unassembled WGS sequence"/>
</dbReference>
<comment type="caution">
    <text evidence="9">The sequence shown here is derived from an EMBL/GenBank/DDBJ whole genome shotgun (WGS) entry which is preliminary data.</text>
</comment>
<gene>
    <name evidence="9" type="ORF">HNQ44_001699</name>
</gene>
<evidence type="ECO:0000256" key="7">
    <source>
        <dbReference type="RuleBase" id="RU362101"/>
    </source>
</evidence>
<dbReference type="GO" id="GO:0015099">
    <property type="term" value="F:nickel cation transmembrane transporter activity"/>
    <property type="evidence" value="ECO:0007669"/>
    <property type="project" value="UniProtKB-UniRule"/>
</dbReference>
<feature type="transmembrane region" description="Helical" evidence="7">
    <location>
        <begin position="80"/>
        <end position="98"/>
    </location>
</feature>
<keyword evidence="3" id="KW-0533">Nickel</keyword>
<dbReference type="InterPro" id="IPR039447">
    <property type="entry name" value="UreH-like_TM_dom"/>
</dbReference>
<evidence type="ECO:0000313" key="10">
    <source>
        <dbReference type="Proteomes" id="UP000525923"/>
    </source>
</evidence>
<evidence type="ECO:0000256" key="2">
    <source>
        <dbReference type="ARBA" id="ARBA00022448"/>
    </source>
</evidence>
<evidence type="ECO:0000256" key="1">
    <source>
        <dbReference type="ARBA" id="ARBA00004127"/>
    </source>
</evidence>
<comment type="subcellular location">
    <subcellularLocation>
        <location evidence="7">Cell membrane</location>
        <topology evidence="7">Multi-pass membrane protein</topology>
    </subcellularLocation>
    <subcellularLocation>
        <location evidence="1">Endomembrane system</location>
        <topology evidence="1">Multi-pass membrane protein</topology>
    </subcellularLocation>
</comment>
<dbReference type="EMBL" id="JACHHE010000004">
    <property type="protein sequence ID" value="MBB5180271.1"/>
    <property type="molecule type" value="Genomic_DNA"/>
</dbReference>
<dbReference type="RefSeq" id="WP_135501989.1">
    <property type="nucleotide sequence ID" value="NZ_JACHHE010000004.1"/>
</dbReference>
<feature type="transmembrane region" description="Helical" evidence="7">
    <location>
        <begin position="153"/>
        <end position="177"/>
    </location>
</feature>
<organism evidence="9 10">
    <name type="scientific">Planococcus koreensis</name>
    <dbReference type="NCBI Taxonomy" id="112331"/>
    <lineage>
        <taxon>Bacteria</taxon>
        <taxon>Bacillati</taxon>
        <taxon>Bacillota</taxon>
        <taxon>Bacilli</taxon>
        <taxon>Bacillales</taxon>
        <taxon>Caryophanaceae</taxon>
        <taxon>Planococcus</taxon>
    </lineage>
</organism>
<reference evidence="9 10" key="1">
    <citation type="submission" date="2020-08" db="EMBL/GenBank/DDBJ databases">
        <title>Genomic Encyclopedia of Type Strains, Phase IV (KMG-IV): sequencing the most valuable type-strain genomes for metagenomic binning, comparative biology and taxonomic classification.</title>
        <authorList>
            <person name="Goeker M."/>
        </authorList>
    </citation>
    <scope>NUCLEOTIDE SEQUENCE [LARGE SCALE GENOMIC DNA]</scope>
    <source>
        <strain evidence="9 10">DSM 15895</strain>
    </source>
</reference>
<dbReference type="Pfam" id="PF13386">
    <property type="entry name" value="DsbD_2"/>
    <property type="match status" value="1"/>
</dbReference>
<dbReference type="GO" id="GO:0012505">
    <property type="term" value="C:endomembrane system"/>
    <property type="evidence" value="ECO:0007669"/>
    <property type="project" value="UniProtKB-SubCell"/>
</dbReference>